<dbReference type="Gene3D" id="2.70.150.10">
    <property type="entry name" value="Calcium-transporting ATPase, cytoplasmic transduction domain A"/>
    <property type="match status" value="1"/>
</dbReference>
<evidence type="ECO:0000313" key="12">
    <source>
        <dbReference type="WBParaSite" id="nRc.2.0.1.t23173-RA"/>
    </source>
</evidence>
<comment type="subcellular location">
    <subcellularLocation>
        <location evidence="1">Membrane</location>
        <topology evidence="1">Multi-pass membrane protein</topology>
    </subcellularLocation>
</comment>
<dbReference type="PROSITE" id="PS00154">
    <property type="entry name" value="ATPASE_E1_E2"/>
    <property type="match status" value="1"/>
</dbReference>
<dbReference type="Gene3D" id="1.20.1110.10">
    <property type="entry name" value="Calcium-transporting ATPase, transmembrane domain"/>
    <property type="match status" value="1"/>
</dbReference>
<keyword evidence="9 10" id="KW-0472">Membrane</keyword>
<dbReference type="Gene3D" id="3.40.1110.10">
    <property type="entry name" value="Calcium-transporting ATPase, cytoplasmic domain N"/>
    <property type="match status" value="1"/>
</dbReference>
<evidence type="ECO:0000256" key="1">
    <source>
        <dbReference type="ARBA" id="ARBA00004141"/>
    </source>
</evidence>
<dbReference type="GO" id="GO:0005789">
    <property type="term" value="C:endoplasmic reticulum membrane"/>
    <property type="evidence" value="ECO:0007669"/>
    <property type="project" value="TreeGrafter"/>
</dbReference>
<evidence type="ECO:0000256" key="9">
    <source>
        <dbReference type="ARBA" id="ARBA00023136"/>
    </source>
</evidence>
<evidence type="ECO:0000313" key="11">
    <source>
        <dbReference type="Proteomes" id="UP000887565"/>
    </source>
</evidence>
<evidence type="ECO:0000256" key="7">
    <source>
        <dbReference type="ARBA" id="ARBA00022967"/>
    </source>
</evidence>
<dbReference type="GO" id="GO:0006874">
    <property type="term" value="P:intracellular calcium ion homeostasis"/>
    <property type="evidence" value="ECO:0007669"/>
    <property type="project" value="TreeGrafter"/>
</dbReference>
<keyword evidence="6" id="KW-0460">Magnesium</keyword>
<feature type="transmembrane region" description="Helical" evidence="10">
    <location>
        <begin position="84"/>
        <end position="103"/>
    </location>
</feature>
<keyword evidence="3" id="KW-0479">Metal-binding</keyword>
<accession>A0A915J9K9</accession>
<protein>
    <submittedName>
        <fullName evidence="12">Cation-transporting ATPase 13A1</fullName>
    </submittedName>
</protein>
<proteinExistence type="predicted"/>
<keyword evidence="7" id="KW-1278">Translocase</keyword>
<dbReference type="InterPro" id="IPR006544">
    <property type="entry name" value="P-type_TPase_V"/>
</dbReference>
<dbReference type="PANTHER" id="PTHR45630:SF7">
    <property type="entry name" value="ENDOPLASMIC RETICULUM TRANSMEMBRANE HELIX TRANSLOCASE"/>
    <property type="match status" value="1"/>
</dbReference>
<keyword evidence="4" id="KW-0547">Nucleotide-binding</keyword>
<name>A0A915J9K9_ROMCU</name>
<sequence>ESVEELEGDRILDLDHDSRLHVLFGGTRVVQHSPPSKTSAGQKTPDNGCLAYVLRTGFKTSQGQLLRTILFGVKRVTANNLETFAFILFLLIFAIMAASYVWIKGIQDEAKSRYKLFLECTLILTSVVPPELPIELSLAVNSSLLALQKLGVYCTEPFRIPFAGKIGICCFDKTGTLTADNLVVEGVTGLKGENAIVPVYAAPLETVQVMVSCHSLVQLDDEMVGDPLEKACLQSLDWVLTKSQLPNY</sequence>
<evidence type="ECO:0000256" key="2">
    <source>
        <dbReference type="ARBA" id="ARBA00022692"/>
    </source>
</evidence>
<dbReference type="PANTHER" id="PTHR45630">
    <property type="entry name" value="CATION-TRANSPORTING ATPASE-RELATED"/>
    <property type="match status" value="1"/>
</dbReference>
<dbReference type="AlphaFoldDB" id="A0A915J9K9"/>
<dbReference type="WBParaSite" id="nRc.2.0.1.t23173-RA">
    <property type="protein sequence ID" value="nRc.2.0.1.t23173-RA"/>
    <property type="gene ID" value="nRc.2.0.1.g23173"/>
</dbReference>
<dbReference type="SUPFAM" id="SSF81665">
    <property type="entry name" value="Calcium ATPase, transmembrane domain M"/>
    <property type="match status" value="1"/>
</dbReference>
<dbReference type="NCBIfam" id="TIGR01494">
    <property type="entry name" value="ATPase_P-type"/>
    <property type="match status" value="1"/>
</dbReference>
<keyword evidence="5" id="KW-0067">ATP-binding</keyword>
<dbReference type="InterPro" id="IPR001757">
    <property type="entry name" value="P_typ_ATPase"/>
</dbReference>
<dbReference type="GO" id="GO:0019829">
    <property type="term" value="F:ATPase-coupled monoatomic cation transmembrane transporter activity"/>
    <property type="evidence" value="ECO:0007669"/>
    <property type="project" value="TreeGrafter"/>
</dbReference>
<evidence type="ECO:0000256" key="10">
    <source>
        <dbReference type="SAM" id="Phobius"/>
    </source>
</evidence>
<dbReference type="GO" id="GO:0046872">
    <property type="term" value="F:metal ion binding"/>
    <property type="evidence" value="ECO:0007669"/>
    <property type="project" value="UniProtKB-KW"/>
</dbReference>
<keyword evidence="8 10" id="KW-1133">Transmembrane helix</keyword>
<dbReference type="InterPro" id="IPR023299">
    <property type="entry name" value="ATPase_P-typ_cyto_dom_N"/>
</dbReference>
<organism evidence="11 12">
    <name type="scientific">Romanomermis culicivorax</name>
    <name type="common">Nematode worm</name>
    <dbReference type="NCBI Taxonomy" id="13658"/>
    <lineage>
        <taxon>Eukaryota</taxon>
        <taxon>Metazoa</taxon>
        <taxon>Ecdysozoa</taxon>
        <taxon>Nematoda</taxon>
        <taxon>Enoplea</taxon>
        <taxon>Dorylaimia</taxon>
        <taxon>Mermithida</taxon>
        <taxon>Mermithoidea</taxon>
        <taxon>Mermithidae</taxon>
        <taxon>Romanomermis</taxon>
    </lineage>
</organism>
<dbReference type="GO" id="GO:0015662">
    <property type="term" value="F:P-type ion transporter activity"/>
    <property type="evidence" value="ECO:0007669"/>
    <property type="project" value="TreeGrafter"/>
</dbReference>
<dbReference type="InterPro" id="IPR023214">
    <property type="entry name" value="HAD_sf"/>
</dbReference>
<evidence type="ECO:0000256" key="3">
    <source>
        <dbReference type="ARBA" id="ARBA00022723"/>
    </source>
</evidence>
<evidence type="ECO:0000256" key="5">
    <source>
        <dbReference type="ARBA" id="ARBA00022840"/>
    </source>
</evidence>
<dbReference type="InterPro" id="IPR023298">
    <property type="entry name" value="ATPase_P-typ_TM_dom_sf"/>
</dbReference>
<evidence type="ECO:0000256" key="8">
    <source>
        <dbReference type="ARBA" id="ARBA00022989"/>
    </source>
</evidence>
<keyword evidence="2 10" id="KW-0812">Transmembrane</keyword>
<dbReference type="Proteomes" id="UP000887565">
    <property type="component" value="Unplaced"/>
</dbReference>
<evidence type="ECO:0000256" key="6">
    <source>
        <dbReference type="ARBA" id="ARBA00022842"/>
    </source>
</evidence>
<dbReference type="OMA" id="SKHISAC"/>
<evidence type="ECO:0000256" key="4">
    <source>
        <dbReference type="ARBA" id="ARBA00022741"/>
    </source>
</evidence>
<keyword evidence="11" id="KW-1185">Reference proteome</keyword>
<dbReference type="GO" id="GO:0016887">
    <property type="term" value="F:ATP hydrolysis activity"/>
    <property type="evidence" value="ECO:0007669"/>
    <property type="project" value="InterPro"/>
</dbReference>
<dbReference type="InterPro" id="IPR018303">
    <property type="entry name" value="ATPase_P-typ_P_site"/>
</dbReference>
<reference evidence="12" key="1">
    <citation type="submission" date="2022-11" db="UniProtKB">
        <authorList>
            <consortium name="WormBaseParasite"/>
        </authorList>
    </citation>
    <scope>IDENTIFICATION</scope>
</reference>
<dbReference type="Gene3D" id="3.40.50.1000">
    <property type="entry name" value="HAD superfamily/HAD-like"/>
    <property type="match status" value="1"/>
</dbReference>
<dbReference type="GO" id="GO:0005524">
    <property type="term" value="F:ATP binding"/>
    <property type="evidence" value="ECO:0007669"/>
    <property type="project" value="UniProtKB-KW"/>
</dbReference>